<protein>
    <submittedName>
        <fullName evidence="1">Uncharacterized protein</fullName>
    </submittedName>
</protein>
<organism evidence="1 2">
    <name type="scientific">Lecanicillium saksenae</name>
    <dbReference type="NCBI Taxonomy" id="468837"/>
    <lineage>
        <taxon>Eukaryota</taxon>
        <taxon>Fungi</taxon>
        <taxon>Dikarya</taxon>
        <taxon>Ascomycota</taxon>
        <taxon>Pezizomycotina</taxon>
        <taxon>Sordariomycetes</taxon>
        <taxon>Hypocreomycetidae</taxon>
        <taxon>Hypocreales</taxon>
        <taxon>Cordycipitaceae</taxon>
        <taxon>Lecanicillium</taxon>
    </lineage>
</organism>
<sequence>MMDGLVDSRRETNAMLDLLQGRGGRSAFGLLDPETPGQTGGAGAAAAAGVLTAVDEDGEGDEEANVPDEFDYFTDSSDIE</sequence>
<name>A0ACC1QD85_9HYPO</name>
<evidence type="ECO:0000313" key="1">
    <source>
        <dbReference type="EMBL" id="KAJ3471992.1"/>
    </source>
</evidence>
<keyword evidence="2" id="KW-1185">Reference proteome</keyword>
<evidence type="ECO:0000313" key="2">
    <source>
        <dbReference type="Proteomes" id="UP001148737"/>
    </source>
</evidence>
<gene>
    <name evidence="1" type="ORF">NLG97_g11381</name>
</gene>
<accession>A0ACC1QD85</accession>
<dbReference type="Proteomes" id="UP001148737">
    <property type="component" value="Unassembled WGS sequence"/>
</dbReference>
<comment type="caution">
    <text evidence="1">The sequence shown here is derived from an EMBL/GenBank/DDBJ whole genome shotgun (WGS) entry which is preliminary data.</text>
</comment>
<dbReference type="EMBL" id="JANAKD010003662">
    <property type="protein sequence ID" value="KAJ3471992.1"/>
    <property type="molecule type" value="Genomic_DNA"/>
</dbReference>
<proteinExistence type="predicted"/>
<reference evidence="1" key="1">
    <citation type="submission" date="2022-07" db="EMBL/GenBank/DDBJ databases">
        <title>Genome Sequence of Lecanicillium saksenae.</title>
        <authorList>
            <person name="Buettner E."/>
        </authorList>
    </citation>
    <scope>NUCLEOTIDE SEQUENCE</scope>
    <source>
        <strain evidence="1">VT-O1</strain>
    </source>
</reference>